<evidence type="ECO:0000259" key="5">
    <source>
        <dbReference type="PROSITE" id="PS00631"/>
    </source>
</evidence>
<keyword evidence="2 6" id="KW-0031">Aminopeptidase</keyword>
<evidence type="ECO:0000313" key="6">
    <source>
        <dbReference type="EMBL" id="GKT34101.1"/>
    </source>
</evidence>
<keyword evidence="7" id="KW-1185">Reference proteome</keyword>
<dbReference type="PRINTS" id="PR00481">
    <property type="entry name" value="LAMNOPPTDASE"/>
</dbReference>
<comment type="similarity">
    <text evidence="1">Belongs to the peptidase M17 family.</text>
</comment>
<protein>
    <submittedName>
        <fullName evidence="6">Peptidase M17, leucine aminopeptidase/peptidase B like protein</fullName>
    </submittedName>
</protein>
<proteinExistence type="inferred from homology"/>
<evidence type="ECO:0000256" key="3">
    <source>
        <dbReference type="ARBA" id="ARBA00022670"/>
    </source>
</evidence>
<feature type="non-terminal residue" evidence="6">
    <location>
        <position position="140"/>
    </location>
</feature>
<name>A0ABQ5KQ28_9EUKA</name>
<evidence type="ECO:0000256" key="1">
    <source>
        <dbReference type="ARBA" id="ARBA00009528"/>
    </source>
</evidence>
<dbReference type="EMBL" id="BQXS01010691">
    <property type="protein sequence ID" value="GKT34101.1"/>
    <property type="molecule type" value="Genomic_DNA"/>
</dbReference>
<feature type="domain" description="Cytosol aminopeptidase" evidence="5">
    <location>
        <begin position="128"/>
        <end position="135"/>
    </location>
</feature>
<comment type="caution">
    <text evidence="6">The sequence shown here is derived from an EMBL/GenBank/DDBJ whole genome shotgun (WGS) entry which is preliminary data.</text>
</comment>
<dbReference type="Proteomes" id="UP001057375">
    <property type="component" value="Unassembled WGS sequence"/>
</dbReference>
<organism evidence="6 7">
    <name type="scientific">Aduncisulcus paluster</name>
    <dbReference type="NCBI Taxonomy" id="2918883"/>
    <lineage>
        <taxon>Eukaryota</taxon>
        <taxon>Metamonada</taxon>
        <taxon>Carpediemonas-like organisms</taxon>
        <taxon>Aduncisulcus</taxon>
    </lineage>
</organism>
<dbReference type="PANTHER" id="PTHR11963:SF23">
    <property type="entry name" value="CYTOSOL AMINOPEPTIDASE"/>
    <property type="match status" value="1"/>
</dbReference>
<evidence type="ECO:0000256" key="4">
    <source>
        <dbReference type="ARBA" id="ARBA00022801"/>
    </source>
</evidence>
<dbReference type="Pfam" id="PF00883">
    <property type="entry name" value="Peptidase_M17"/>
    <property type="match status" value="1"/>
</dbReference>
<evidence type="ECO:0000313" key="7">
    <source>
        <dbReference type="Proteomes" id="UP001057375"/>
    </source>
</evidence>
<evidence type="ECO:0000256" key="2">
    <source>
        <dbReference type="ARBA" id="ARBA00022438"/>
    </source>
</evidence>
<dbReference type="InterPro" id="IPR000819">
    <property type="entry name" value="Peptidase_M17_C"/>
</dbReference>
<dbReference type="InterPro" id="IPR011356">
    <property type="entry name" value="Leucine_aapep/pepB"/>
</dbReference>
<keyword evidence="4" id="KW-0378">Hydrolase</keyword>
<dbReference type="Gene3D" id="3.40.630.10">
    <property type="entry name" value="Zn peptidases"/>
    <property type="match status" value="1"/>
</dbReference>
<dbReference type="GO" id="GO:0004177">
    <property type="term" value="F:aminopeptidase activity"/>
    <property type="evidence" value="ECO:0007669"/>
    <property type="project" value="UniProtKB-KW"/>
</dbReference>
<dbReference type="PROSITE" id="PS00631">
    <property type="entry name" value="CYTOSOL_AP"/>
    <property type="match status" value="1"/>
</dbReference>
<dbReference type="SUPFAM" id="SSF53187">
    <property type="entry name" value="Zn-dependent exopeptidases"/>
    <property type="match status" value="1"/>
</dbReference>
<accession>A0ABQ5KQ28</accession>
<sequence length="140" mass="14593">MEDADIEALNMPAYLTVAKASENRPRLIVMEYKGNPDQPEEILGLVGKGLSFDTGGYSLKPPASMITMKTDMGGAAAVVGAMAAISAQKLKINVTAVVAACENMVSGGGYRPGDIINSRGGKTIFIKSTDAEGRLTLIDA</sequence>
<keyword evidence="3" id="KW-0645">Protease</keyword>
<dbReference type="PANTHER" id="PTHR11963">
    <property type="entry name" value="LEUCINE AMINOPEPTIDASE-RELATED"/>
    <property type="match status" value="1"/>
</dbReference>
<gene>
    <name evidence="6" type="ORF">ADUPG1_007601</name>
</gene>
<reference evidence="6" key="1">
    <citation type="submission" date="2022-03" db="EMBL/GenBank/DDBJ databases">
        <title>Draft genome sequence of Aduncisulcus paluster, a free-living microaerophilic Fornicata.</title>
        <authorList>
            <person name="Yuyama I."/>
            <person name="Kume K."/>
            <person name="Tamura T."/>
            <person name="Inagaki Y."/>
            <person name="Hashimoto T."/>
        </authorList>
    </citation>
    <scope>NUCLEOTIDE SEQUENCE</scope>
    <source>
        <strain evidence="6">NY0171</strain>
    </source>
</reference>